<accession>A0ABQ1M9B9</accession>
<comment type="caution">
    <text evidence="2">The sequence shown here is derived from an EMBL/GenBank/DDBJ whole genome shotgun (WGS) entry which is preliminary data.</text>
</comment>
<gene>
    <name evidence="2" type="ORF">GCM10011506_22780</name>
</gene>
<protein>
    <recommendedName>
        <fullName evidence="4">Riboflavin synthase subunit beta</fullName>
    </recommendedName>
</protein>
<proteinExistence type="predicted"/>
<evidence type="ECO:0000256" key="1">
    <source>
        <dbReference type="SAM" id="Phobius"/>
    </source>
</evidence>
<reference evidence="3" key="1">
    <citation type="journal article" date="2019" name="Int. J. Syst. Evol. Microbiol.">
        <title>The Global Catalogue of Microorganisms (GCM) 10K type strain sequencing project: providing services to taxonomists for standard genome sequencing and annotation.</title>
        <authorList>
            <consortium name="The Broad Institute Genomics Platform"/>
            <consortium name="The Broad Institute Genome Sequencing Center for Infectious Disease"/>
            <person name="Wu L."/>
            <person name="Ma J."/>
        </authorList>
    </citation>
    <scope>NUCLEOTIDE SEQUENCE [LARGE SCALE GENOMIC DNA]</scope>
    <source>
        <strain evidence="3">CGMCC 1.10832</strain>
    </source>
</reference>
<keyword evidence="1" id="KW-1133">Transmembrane helix</keyword>
<evidence type="ECO:0000313" key="2">
    <source>
        <dbReference type="EMBL" id="GGC36828.1"/>
    </source>
</evidence>
<keyword evidence="3" id="KW-1185">Reference proteome</keyword>
<sequence length="91" mass="10648">MTGGLGFTRAAKDSYDSNRALRNKKSPFQTAKNNQFIKAPKLKFKEASKEEIDAFKHSFLKKKKRSDRIALIGFVVFTSFFLFLIWYWLFS</sequence>
<dbReference type="RefSeq" id="WP_188463440.1">
    <property type="nucleotide sequence ID" value="NZ_BAABHU010000007.1"/>
</dbReference>
<evidence type="ECO:0008006" key="4">
    <source>
        <dbReference type="Google" id="ProtNLM"/>
    </source>
</evidence>
<keyword evidence="1" id="KW-0812">Transmembrane</keyword>
<feature type="transmembrane region" description="Helical" evidence="1">
    <location>
        <begin position="69"/>
        <end position="89"/>
    </location>
</feature>
<name>A0ABQ1M9B9_9BACT</name>
<organism evidence="2 3">
    <name type="scientific">Marivirga lumbricoides</name>
    <dbReference type="NCBI Taxonomy" id="1046115"/>
    <lineage>
        <taxon>Bacteria</taxon>
        <taxon>Pseudomonadati</taxon>
        <taxon>Bacteroidota</taxon>
        <taxon>Cytophagia</taxon>
        <taxon>Cytophagales</taxon>
        <taxon>Marivirgaceae</taxon>
        <taxon>Marivirga</taxon>
    </lineage>
</organism>
<keyword evidence="1" id="KW-0472">Membrane</keyword>
<dbReference type="Proteomes" id="UP000636010">
    <property type="component" value="Unassembled WGS sequence"/>
</dbReference>
<evidence type="ECO:0000313" key="3">
    <source>
        <dbReference type="Proteomes" id="UP000636010"/>
    </source>
</evidence>
<dbReference type="EMBL" id="BMEC01000007">
    <property type="protein sequence ID" value="GGC36828.1"/>
    <property type="molecule type" value="Genomic_DNA"/>
</dbReference>